<accession>A0A812IN91</accession>
<dbReference type="EMBL" id="CAJNIZ010000003">
    <property type="protein sequence ID" value="CAE7150895.1"/>
    <property type="molecule type" value="Genomic_DNA"/>
</dbReference>
<feature type="transmembrane region" description="Helical" evidence="2">
    <location>
        <begin position="105"/>
        <end position="131"/>
    </location>
</feature>
<feature type="transmembrane region" description="Helical" evidence="2">
    <location>
        <begin position="301"/>
        <end position="319"/>
    </location>
</feature>
<dbReference type="AlphaFoldDB" id="A0A812IN91"/>
<dbReference type="Proteomes" id="UP000649617">
    <property type="component" value="Unassembled WGS sequence"/>
</dbReference>
<keyword evidence="2" id="KW-0472">Membrane</keyword>
<gene>
    <name evidence="3" type="ORF">SPIL2461_LOCUS192</name>
</gene>
<evidence type="ECO:0000256" key="2">
    <source>
        <dbReference type="SAM" id="Phobius"/>
    </source>
</evidence>
<keyword evidence="4" id="KW-1185">Reference proteome</keyword>
<evidence type="ECO:0000313" key="4">
    <source>
        <dbReference type="Proteomes" id="UP000649617"/>
    </source>
</evidence>
<comment type="caution">
    <text evidence="3">The sequence shown here is derived from an EMBL/GenBank/DDBJ whole genome shotgun (WGS) entry which is preliminary data.</text>
</comment>
<reference evidence="3" key="1">
    <citation type="submission" date="2021-02" db="EMBL/GenBank/DDBJ databases">
        <authorList>
            <person name="Dougan E. K."/>
            <person name="Rhodes N."/>
            <person name="Thang M."/>
            <person name="Chan C."/>
        </authorList>
    </citation>
    <scope>NUCLEOTIDE SEQUENCE</scope>
</reference>
<keyword evidence="2" id="KW-0812">Transmembrane</keyword>
<feature type="transmembrane region" description="Helical" evidence="2">
    <location>
        <begin position="72"/>
        <end position="93"/>
    </location>
</feature>
<name>A0A812IN91_SYMPI</name>
<protein>
    <submittedName>
        <fullName evidence="3">Uncharacterized protein</fullName>
    </submittedName>
</protein>
<proteinExistence type="predicted"/>
<feature type="transmembrane region" description="Helical" evidence="2">
    <location>
        <begin position="331"/>
        <end position="351"/>
    </location>
</feature>
<evidence type="ECO:0000256" key="1">
    <source>
        <dbReference type="SAM" id="MobiDB-lite"/>
    </source>
</evidence>
<keyword evidence="2" id="KW-1133">Transmembrane helix</keyword>
<dbReference type="OrthoDB" id="10389686at2759"/>
<feature type="region of interest" description="Disordered" evidence="1">
    <location>
        <begin position="374"/>
        <end position="398"/>
    </location>
</feature>
<sequence length="398" mass="45144">MVFMDKLCIPQEDEALKERGILSLPGFLHRSEELTILWSERYFTRLWCTCELITFLRDPKKRQRVQVVPVKLCLLLFLMSISWQFLAAGYYVAYRVDASAPGTSVAARALFQSVALFVLPLQNYVGLCLMAEIQDLPKQLQSFSIRAAECGCCTSSHVNPKTGASIPCDRKLVFEALERWYGRVGATEEEYLAYFDSLVQQQELTGRVLSGIQGSLLPFKYVLYMVTSANLPFVSDYMSKIAAGPGERLAEHLVGFDIMIWSMRIFFDWLNFFLVILLAVQLSMLVWKGGACWRYFSRRCLAFLLVPPTLAFAMTWEPYRSTMSRTPSNSLLPLIPFTALLFINLVFFVPLKWVTSCSRLETHPHKTPARLAMPAEHEGEDSHGVPVEAASSRDLISL</sequence>
<organism evidence="3 4">
    <name type="scientific">Symbiodinium pilosum</name>
    <name type="common">Dinoflagellate</name>
    <dbReference type="NCBI Taxonomy" id="2952"/>
    <lineage>
        <taxon>Eukaryota</taxon>
        <taxon>Sar</taxon>
        <taxon>Alveolata</taxon>
        <taxon>Dinophyceae</taxon>
        <taxon>Suessiales</taxon>
        <taxon>Symbiodiniaceae</taxon>
        <taxon>Symbiodinium</taxon>
    </lineage>
</organism>
<feature type="transmembrane region" description="Helical" evidence="2">
    <location>
        <begin position="258"/>
        <end position="280"/>
    </location>
</feature>
<evidence type="ECO:0000313" key="3">
    <source>
        <dbReference type="EMBL" id="CAE7150895.1"/>
    </source>
</evidence>